<keyword evidence="9" id="KW-1185">Reference proteome</keyword>
<feature type="domain" description="Glycosyltransferase 2-like" evidence="7">
    <location>
        <begin position="10"/>
        <end position="121"/>
    </location>
</feature>
<dbReference type="InterPro" id="IPR043148">
    <property type="entry name" value="TagF_C"/>
</dbReference>
<dbReference type="InterPro" id="IPR001173">
    <property type="entry name" value="Glyco_trans_2-like"/>
</dbReference>
<dbReference type="EMBL" id="JAESWB010000371">
    <property type="protein sequence ID" value="MBL4955057.1"/>
    <property type="molecule type" value="Genomic_DNA"/>
</dbReference>
<dbReference type="InterPro" id="IPR043149">
    <property type="entry name" value="TagF_N"/>
</dbReference>
<evidence type="ECO:0000256" key="5">
    <source>
        <dbReference type="ARBA" id="ARBA00022944"/>
    </source>
</evidence>
<dbReference type="PANTHER" id="PTHR37316:SF3">
    <property type="entry name" value="TEICHOIC ACID GLYCEROL-PHOSPHATE TRANSFERASE"/>
    <property type="match status" value="1"/>
</dbReference>
<dbReference type="Proteomes" id="UP000623967">
    <property type="component" value="Unassembled WGS sequence"/>
</dbReference>
<comment type="caution">
    <text evidence="8">The sequence shown here is derived from an EMBL/GenBank/DDBJ whole genome shotgun (WGS) entry which is preliminary data.</text>
</comment>
<comment type="subcellular location">
    <subcellularLocation>
        <location evidence="1">Cell membrane</location>
        <topology evidence="1">Peripheral membrane protein</topology>
    </subcellularLocation>
</comment>
<reference evidence="8 9" key="1">
    <citation type="submission" date="2021-01" db="EMBL/GenBank/DDBJ databases">
        <title>Genome public.</title>
        <authorList>
            <person name="Liu C."/>
            <person name="Sun Q."/>
        </authorList>
    </citation>
    <scope>NUCLEOTIDE SEQUENCE [LARGE SCALE GENOMIC DNA]</scope>
    <source>
        <strain evidence="8 9">YIM B02564</strain>
    </source>
</reference>
<evidence type="ECO:0000256" key="4">
    <source>
        <dbReference type="ARBA" id="ARBA00022679"/>
    </source>
</evidence>
<evidence type="ECO:0000256" key="2">
    <source>
        <dbReference type="ARBA" id="ARBA00010488"/>
    </source>
</evidence>
<dbReference type="SUPFAM" id="SSF53448">
    <property type="entry name" value="Nucleotide-diphospho-sugar transferases"/>
    <property type="match status" value="1"/>
</dbReference>
<organism evidence="8 9">
    <name type="scientific">Neobacillus paridis</name>
    <dbReference type="NCBI Taxonomy" id="2803862"/>
    <lineage>
        <taxon>Bacteria</taxon>
        <taxon>Bacillati</taxon>
        <taxon>Bacillota</taxon>
        <taxon>Bacilli</taxon>
        <taxon>Bacillales</taxon>
        <taxon>Bacillaceae</taxon>
        <taxon>Neobacillus</taxon>
    </lineage>
</organism>
<evidence type="ECO:0000256" key="1">
    <source>
        <dbReference type="ARBA" id="ARBA00004202"/>
    </source>
</evidence>
<dbReference type="PANTHER" id="PTHR37316">
    <property type="entry name" value="TEICHOIC ACID GLYCEROL-PHOSPHATE PRIMASE"/>
    <property type="match status" value="1"/>
</dbReference>
<gene>
    <name evidence="8" type="ORF">JK635_23140</name>
</gene>
<keyword evidence="4" id="KW-0808">Transferase</keyword>
<keyword evidence="5" id="KW-0777">Teichoic acid biosynthesis</keyword>
<dbReference type="Pfam" id="PF00535">
    <property type="entry name" value="Glycos_transf_2"/>
    <property type="match status" value="1"/>
</dbReference>
<protein>
    <submittedName>
        <fullName evidence="8">CDP-glycerol:glycerophosphate glycerophosphotransferase</fullName>
    </submittedName>
</protein>
<dbReference type="InterPro" id="IPR051612">
    <property type="entry name" value="Teichoic_Acid_Biosynth"/>
</dbReference>
<keyword evidence="3" id="KW-1003">Cell membrane</keyword>
<name>A0ABS1TUR5_9BACI</name>
<comment type="similarity">
    <text evidence="2">Belongs to the CDP-glycerol glycerophosphotransferase family.</text>
</comment>
<proteinExistence type="inferred from homology"/>
<keyword evidence="6" id="KW-0472">Membrane</keyword>
<dbReference type="InterPro" id="IPR029044">
    <property type="entry name" value="Nucleotide-diphossugar_trans"/>
</dbReference>
<dbReference type="Gene3D" id="3.40.50.12580">
    <property type="match status" value="1"/>
</dbReference>
<dbReference type="InterPro" id="IPR007554">
    <property type="entry name" value="Glycerophosphate_synth"/>
</dbReference>
<dbReference type="Pfam" id="PF04464">
    <property type="entry name" value="Glyphos_transf"/>
    <property type="match status" value="1"/>
</dbReference>
<evidence type="ECO:0000259" key="7">
    <source>
        <dbReference type="Pfam" id="PF00535"/>
    </source>
</evidence>
<dbReference type="Gene3D" id="3.40.50.11820">
    <property type="match status" value="1"/>
</dbReference>
<accession>A0ABS1TUR5</accession>
<sequence length="749" mass="88618">MIDLHTGKVSIIIPYYNSNEFIKECLDSIFQQSYPNLEIIIINDGSDAENTAYLESLLTDDRIIYVKNEENRGVAFSRNKGLELATGEYVYFLDSDDALTHNAIEVLVHHIQEFPVISGRKKRLVRSSDYVPLPSAKSVDTDDAEADNDDETISDDEFALGTMPEFEDVKIKYKQTFSSRERSILNLLMKREFIEENQIRFYEGTRGYTDISGLVQIFSAIDSLPQIKVRTYYKRTGIAPIMKPALIQRPIEERTIDFIQLYLDLNKKYRKNEQAKNYLDKLLLGFYRRSAIFIFREPNNFEKFFQLIAGALDCFNWQLLASQPRHIRIEFGYLKQKDRNKFRKTMQFHIAAREMRNALKRPATLKRYVYKKAFQFVAKRETDPKLIMFESFLGKQYSDNPRAIYQYLKENYPDYKMYWSIDPRFRSAFPDKGVPLVKRFSLKWLFLMARARFWVTNSRMPLWLPKPENTIYLQTWHGTPLKRLAQDQKEVLMPGTTTDKYKKNFYKESRNWDYLVSPNPYSTEIFRRAFQFDKTIVESGYPRNDVFYRSDLAERAMTFKKKHGLPLNKKVILYAPTWRDNQFHQVGKYKMDLQLDLTKLQQELGSEYIIILRMHYLVAENFELGPYEGFAYDFSNHEDIQDLYIISDLLITDYSSVFFDYANLKRPMIFFTYDIDEYKGDIRGFYFDFEKKAPGPIVKTTEEVIEAVKFLSQGNIPNEKLNEFYQRFCSLEDGHASERVVKEVILKNE</sequence>
<dbReference type="SUPFAM" id="SSF53756">
    <property type="entry name" value="UDP-Glycosyltransferase/glycogen phosphorylase"/>
    <property type="match status" value="1"/>
</dbReference>
<dbReference type="CDD" id="cd00761">
    <property type="entry name" value="Glyco_tranf_GTA_type"/>
    <property type="match status" value="1"/>
</dbReference>
<dbReference type="RefSeq" id="WP_202656303.1">
    <property type="nucleotide sequence ID" value="NZ_JAESWB010000371.1"/>
</dbReference>
<evidence type="ECO:0000313" key="8">
    <source>
        <dbReference type="EMBL" id="MBL4955057.1"/>
    </source>
</evidence>
<evidence type="ECO:0000313" key="9">
    <source>
        <dbReference type="Proteomes" id="UP000623967"/>
    </source>
</evidence>
<dbReference type="Gene3D" id="3.90.550.10">
    <property type="entry name" value="Spore Coat Polysaccharide Biosynthesis Protein SpsA, Chain A"/>
    <property type="match status" value="1"/>
</dbReference>
<evidence type="ECO:0000256" key="3">
    <source>
        <dbReference type="ARBA" id="ARBA00022475"/>
    </source>
</evidence>
<evidence type="ECO:0000256" key="6">
    <source>
        <dbReference type="ARBA" id="ARBA00023136"/>
    </source>
</evidence>